<proteinExistence type="predicted"/>
<dbReference type="InterPro" id="IPR008756">
    <property type="entry name" value="Peptidase_M56"/>
</dbReference>
<dbReference type="CDD" id="cd07341">
    <property type="entry name" value="M56_BlaR1_MecR1_like"/>
    <property type="match status" value="1"/>
</dbReference>
<dbReference type="InterPro" id="IPR052173">
    <property type="entry name" value="Beta-lactam_resp_regulator"/>
</dbReference>
<organism evidence="3 4">
    <name type="scientific">Chryseobacterium oryctis</name>
    <dbReference type="NCBI Taxonomy" id="2952618"/>
    <lineage>
        <taxon>Bacteria</taxon>
        <taxon>Pseudomonadati</taxon>
        <taxon>Bacteroidota</taxon>
        <taxon>Flavobacteriia</taxon>
        <taxon>Flavobacteriales</taxon>
        <taxon>Weeksellaceae</taxon>
        <taxon>Chryseobacterium group</taxon>
        <taxon>Chryseobacterium</taxon>
    </lineage>
</organism>
<evidence type="ECO:0000259" key="2">
    <source>
        <dbReference type="Pfam" id="PF05569"/>
    </source>
</evidence>
<feature type="transmembrane region" description="Helical" evidence="1">
    <location>
        <begin position="264"/>
        <end position="283"/>
    </location>
</feature>
<feature type="domain" description="Peptidase M56" evidence="2">
    <location>
        <begin position="155"/>
        <end position="255"/>
    </location>
</feature>
<keyword evidence="1" id="KW-0812">Transmembrane</keyword>
<gene>
    <name evidence="3" type="ORF">OH806_07370</name>
</gene>
<keyword evidence="4" id="KW-1185">Reference proteome</keyword>
<keyword evidence="1" id="KW-0472">Membrane</keyword>
<name>A0ABT3HMR6_9FLAO</name>
<keyword evidence="1" id="KW-1133">Transmembrane helix</keyword>
<accession>A0ABT3HMR6</accession>
<comment type="caution">
    <text evidence="3">The sequence shown here is derived from an EMBL/GenBank/DDBJ whole genome shotgun (WGS) entry which is preliminary data.</text>
</comment>
<evidence type="ECO:0000256" key="1">
    <source>
        <dbReference type="SAM" id="Phobius"/>
    </source>
</evidence>
<feature type="transmembrane region" description="Helical" evidence="1">
    <location>
        <begin position="87"/>
        <end position="112"/>
    </location>
</feature>
<dbReference type="PANTHER" id="PTHR34978:SF3">
    <property type="entry name" value="SLR0241 PROTEIN"/>
    <property type="match status" value="1"/>
</dbReference>
<dbReference type="Proteomes" id="UP001163719">
    <property type="component" value="Unassembled WGS sequence"/>
</dbReference>
<protein>
    <recommendedName>
        <fullName evidence="2">Peptidase M56 domain-containing protein</fullName>
    </recommendedName>
</protein>
<feature type="transmembrane region" description="Helical" evidence="1">
    <location>
        <begin position="6"/>
        <end position="25"/>
    </location>
</feature>
<dbReference type="Pfam" id="PF05569">
    <property type="entry name" value="Peptidase_M56"/>
    <property type="match status" value="1"/>
</dbReference>
<sequence>MEALFAYSIKTIVGTAVLLGYYYLFLKDKTFHHYNRFYLLSVLPISLLIPLIKIENFTIEVSKNIYVLINMMQDFNYVGNDIDQQNIYYNIVCLLLGIISLCFLMKFLLGIFKINKLKKRFEKDKIKGINFYKTDLEEAPFSYFKNLFWKDSISMNSEVGKQILKHEMVHIEQKHTIDKVVVEIVTAIFWFNPFYHIIKKELGLIHEYLADNKAVKNSDTKEFVQMILASHFSGAQLSATSPFLSSNLKKRLMMLQKPKTKFGYIQRVSALPLICTLAFAYMVNAKNKEIQDTNIAIENVVSQIKKDTIISPQNAKQFESNLKEINQKKSQNEEKQSIVSTKNEYAKFYDDAEKSRQENIAKNTENKLKLKKTIEDGRKQLAFDEKFPKDRDYEKYPLNDEEKNQLEQEAQSIKNLYENEVNKRRNNLGLFKSEKTNTKVFDISGNEIKIDYKSPVGNTKLMVISVDGSELFVDGKKVSKEEFLKYQTDFKDAKDAPANIKVFNIERVGDQRISYAKKMEIITN</sequence>
<dbReference type="PANTHER" id="PTHR34978">
    <property type="entry name" value="POSSIBLE SENSOR-TRANSDUCER PROTEIN BLAR"/>
    <property type="match status" value="1"/>
</dbReference>
<dbReference type="EMBL" id="JAPDHV010000003">
    <property type="protein sequence ID" value="MCW3161088.1"/>
    <property type="molecule type" value="Genomic_DNA"/>
</dbReference>
<evidence type="ECO:0000313" key="3">
    <source>
        <dbReference type="EMBL" id="MCW3161088.1"/>
    </source>
</evidence>
<dbReference type="RefSeq" id="WP_264743041.1">
    <property type="nucleotide sequence ID" value="NZ_JAPDHV010000003.1"/>
</dbReference>
<feature type="transmembrane region" description="Helical" evidence="1">
    <location>
        <begin position="37"/>
        <end position="54"/>
    </location>
</feature>
<reference evidence="3" key="1">
    <citation type="submission" date="2022-10" db="EMBL/GenBank/DDBJ databases">
        <title>Chryseobacterium babae sp. nov. isolated from the gut of the beetle Oryctes rhinoceros, and Chryseobacterium kimseyorum sp. nov., isolated from a stick insect rearing cage.</title>
        <authorList>
            <person name="Shelomi M."/>
            <person name="Han C.-J."/>
            <person name="Chen W.-M."/>
            <person name="Chen H.-K."/>
            <person name="Liaw S.-J."/>
            <person name="Muhle E."/>
            <person name="Clermont D."/>
        </authorList>
    </citation>
    <scope>NUCLEOTIDE SEQUENCE</scope>
    <source>
        <strain evidence="3">WLa1L2M3</strain>
    </source>
</reference>
<evidence type="ECO:0000313" key="4">
    <source>
        <dbReference type="Proteomes" id="UP001163719"/>
    </source>
</evidence>